<dbReference type="EMBL" id="WIUZ02000029">
    <property type="protein sequence ID" value="KAF9777710.1"/>
    <property type="molecule type" value="Genomic_DNA"/>
</dbReference>
<sequence>MATQLSENNPQSEPKLTPQENEEIREKSSWLRRVANPFVDLYIVVSIGAAGSAATEVSRRPEDRRARDHAQDLTLVQREIYTADFNAITSHLPFLKSRLESDVPSKFIQKILRQVQSFASRARQTDTKTTKRSIVKLIPQKYLPLGENGKIPANAYQDLEVKDPDASKSWRGWETLTTARLLCPIDHLATFETDPESSRMKLRDGGLSLIDSKGDPKFPAFLYDEDVMDGSLAQGLFRGPLLLSVYKLIFIVPSAATGAKVSLKRGNSRIHGMEKVIPSTICYAAIQAYVVLCSVSEWKEEWKGIKFPRLYMLLREQFAYPDDPWYSNTLQWWNEQVFGASQQTDGNQPPETTQDAEGPSTRERSDYERQERMRAAAE</sequence>
<accession>A0A9P6H2T3</accession>
<feature type="compositionally biased region" description="Polar residues" evidence="1">
    <location>
        <begin position="1"/>
        <end position="14"/>
    </location>
</feature>
<gene>
    <name evidence="3" type="ORF">BJ322DRAFT_1112660</name>
    <name evidence="2" type="ORF">BJ322DRAFT_1114843</name>
</gene>
<feature type="compositionally biased region" description="Basic and acidic residues" evidence="1">
    <location>
        <begin position="360"/>
        <end position="378"/>
    </location>
</feature>
<evidence type="ECO:0000313" key="2">
    <source>
        <dbReference type="EMBL" id="KAF9777710.1"/>
    </source>
</evidence>
<feature type="compositionally biased region" description="Polar residues" evidence="1">
    <location>
        <begin position="341"/>
        <end position="355"/>
    </location>
</feature>
<dbReference type="AlphaFoldDB" id="A0A9P6H2T3"/>
<proteinExistence type="predicted"/>
<organism evidence="2 4">
    <name type="scientific">Thelephora terrestris</name>
    <dbReference type="NCBI Taxonomy" id="56493"/>
    <lineage>
        <taxon>Eukaryota</taxon>
        <taxon>Fungi</taxon>
        <taxon>Dikarya</taxon>
        <taxon>Basidiomycota</taxon>
        <taxon>Agaricomycotina</taxon>
        <taxon>Agaricomycetes</taxon>
        <taxon>Thelephorales</taxon>
        <taxon>Thelephoraceae</taxon>
        <taxon>Thelephora</taxon>
    </lineage>
</organism>
<keyword evidence="4" id="KW-1185">Reference proteome</keyword>
<reference evidence="2" key="1">
    <citation type="journal article" date="2020" name="Nat. Commun.">
        <title>Large-scale genome sequencing of mycorrhizal fungi provides insights into the early evolution of symbiotic traits.</title>
        <authorList>
            <person name="Miyauchi S."/>
            <person name="Kiss E."/>
            <person name="Kuo A."/>
            <person name="Drula E."/>
            <person name="Kohler A."/>
            <person name="Sanchez-Garcia M."/>
            <person name="Morin E."/>
            <person name="Andreopoulos B."/>
            <person name="Barry K.W."/>
            <person name="Bonito G."/>
            <person name="Buee M."/>
            <person name="Carver A."/>
            <person name="Chen C."/>
            <person name="Cichocki N."/>
            <person name="Clum A."/>
            <person name="Culley D."/>
            <person name="Crous P.W."/>
            <person name="Fauchery L."/>
            <person name="Girlanda M."/>
            <person name="Hayes R.D."/>
            <person name="Keri Z."/>
            <person name="LaButti K."/>
            <person name="Lipzen A."/>
            <person name="Lombard V."/>
            <person name="Magnuson J."/>
            <person name="Maillard F."/>
            <person name="Murat C."/>
            <person name="Nolan M."/>
            <person name="Ohm R.A."/>
            <person name="Pangilinan J."/>
            <person name="Pereira M.F."/>
            <person name="Perotto S."/>
            <person name="Peter M."/>
            <person name="Pfister S."/>
            <person name="Riley R."/>
            <person name="Sitrit Y."/>
            <person name="Stielow J.B."/>
            <person name="Szollosi G."/>
            <person name="Zifcakova L."/>
            <person name="Stursova M."/>
            <person name="Spatafora J.W."/>
            <person name="Tedersoo L."/>
            <person name="Vaario L.M."/>
            <person name="Yamada A."/>
            <person name="Yan M."/>
            <person name="Wang P."/>
            <person name="Xu J."/>
            <person name="Bruns T."/>
            <person name="Baldrian P."/>
            <person name="Vilgalys R."/>
            <person name="Dunand C."/>
            <person name="Henrissat B."/>
            <person name="Grigoriev I.V."/>
            <person name="Hibbett D."/>
            <person name="Nagy L.G."/>
            <person name="Martin F.M."/>
        </authorList>
    </citation>
    <scope>NUCLEOTIDE SEQUENCE</scope>
    <source>
        <strain evidence="2">UH-Tt-Lm1</strain>
    </source>
</reference>
<dbReference type="Proteomes" id="UP000736335">
    <property type="component" value="Unassembled WGS sequence"/>
</dbReference>
<name>A0A9P6H2T3_9AGAM</name>
<evidence type="ECO:0000313" key="3">
    <source>
        <dbReference type="EMBL" id="KAF9780660.1"/>
    </source>
</evidence>
<evidence type="ECO:0000256" key="1">
    <source>
        <dbReference type="SAM" id="MobiDB-lite"/>
    </source>
</evidence>
<dbReference type="EMBL" id="WIUZ02000016">
    <property type="protein sequence ID" value="KAF9780660.1"/>
    <property type="molecule type" value="Genomic_DNA"/>
</dbReference>
<reference evidence="2" key="2">
    <citation type="submission" date="2020-11" db="EMBL/GenBank/DDBJ databases">
        <authorList>
            <consortium name="DOE Joint Genome Institute"/>
            <person name="Kuo A."/>
            <person name="Miyauchi S."/>
            <person name="Kiss E."/>
            <person name="Drula E."/>
            <person name="Kohler A."/>
            <person name="Sanchez-Garcia M."/>
            <person name="Andreopoulos B."/>
            <person name="Barry K.W."/>
            <person name="Bonito G."/>
            <person name="Buee M."/>
            <person name="Carver A."/>
            <person name="Chen C."/>
            <person name="Cichocki N."/>
            <person name="Clum A."/>
            <person name="Culley D."/>
            <person name="Crous P.W."/>
            <person name="Fauchery L."/>
            <person name="Girlanda M."/>
            <person name="Hayes R."/>
            <person name="Keri Z."/>
            <person name="Labutti K."/>
            <person name="Lipzen A."/>
            <person name="Lombard V."/>
            <person name="Magnuson J."/>
            <person name="Maillard F."/>
            <person name="Morin E."/>
            <person name="Murat C."/>
            <person name="Nolan M."/>
            <person name="Ohm R."/>
            <person name="Pangilinan J."/>
            <person name="Pereira M."/>
            <person name="Perotto S."/>
            <person name="Peter M."/>
            <person name="Riley R."/>
            <person name="Sitrit Y."/>
            <person name="Stielow B."/>
            <person name="Szollosi G."/>
            <person name="Zifcakova L."/>
            <person name="Stursova M."/>
            <person name="Spatafora J.W."/>
            <person name="Tedersoo L."/>
            <person name="Vaario L.-M."/>
            <person name="Yamada A."/>
            <person name="Yan M."/>
            <person name="Wang P."/>
            <person name="Xu J."/>
            <person name="Bruns T."/>
            <person name="Baldrian P."/>
            <person name="Vilgalys R."/>
            <person name="Henrissat B."/>
            <person name="Grigoriev I.V."/>
            <person name="Hibbett D."/>
            <person name="Nagy L.G."/>
            <person name="Martin F.M."/>
        </authorList>
    </citation>
    <scope>NUCLEOTIDE SEQUENCE</scope>
    <source>
        <strain evidence="2">UH-Tt-Lm1</strain>
    </source>
</reference>
<feature type="region of interest" description="Disordered" evidence="1">
    <location>
        <begin position="341"/>
        <end position="378"/>
    </location>
</feature>
<comment type="caution">
    <text evidence="2">The sequence shown here is derived from an EMBL/GenBank/DDBJ whole genome shotgun (WGS) entry which is preliminary data.</text>
</comment>
<protein>
    <submittedName>
        <fullName evidence="2">Uncharacterized protein</fullName>
    </submittedName>
</protein>
<evidence type="ECO:0000313" key="4">
    <source>
        <dbReference type="Proteomes" id="UP000736335"/>
    </source>
</evidence>
<dbReference type="OrthoDB" id="3220614at2759"/>
<dbReference type="Pfam" id="PF20414">
    <property type="entry name" value="DUF6698"/>
    <property type="match status" value="1"/>
</dbReference>
<feature type="region of interest" description="Disordered" evidence="1">
    <location>
        <begin position="1"/>
        <end position="27"/>
    </location>
</feature>
<dbReference type="InterPro" id="IPR046521">
    <property type="entry name" value="DUF6698"/>
</dbReference>